<protein>
    <submittedName>
        <fullName evidence="2">RES domain-containing protein</fullName>
    </submittedName>
</protein>
<evidence type="ECO:0000313" key="2">
    <source>
        <dbReference type="EMBL" id="PSJ61099.1"/>
    </source>
</evidence>
<keyword evidence="3" id="KW-1185">Reference proteome</keyword>
<evidence type="ECO:0000313" key="3">
    <source>
        <dbReference type="Proteomes" id="UP000241229"/>
    </source>
</evidence>
<organism evidence="2 3">
    <name type="scientific">Kumtagia ephedrae</name>
    <dbReference type="NCBI Taxonomy" id="2116701"/>
    <lineage>
        <taxon>Bacteria</taxon>
        <taxon>Pseudomonadati</taxon>
        <taxon>Pseudomonadota</taxon>
        <taxon>Alphaproteobacteria</taxon>
        <taxon>Hyphomicrobiales</taxon>
        <taxon>Phyllobacteriaceae</taxon>
        <taxon>Kumtagia</taxon>
    </lineage>
</organism>
<accession>A0A2P7SF24</accession>
<gene>
    <name evidence="2" type="ORF">C7I84_10400</name>
</gene>
<dbReference type="Pfam" id="PF08808">
    <property type="entry name" value="RES"/>
    <property type="match status" value="1"/>
</dbReference>
<sequence length="144" mass="15690">MRVWRISSHADLSGRGGELSTARWNRLGTPIVYCADHPAAALLEMLVHIDLEDAPAAYQLLGIHVPDGTEIFAPSLPDDWAENLGLTQDIGTRFVSEGRYAVMAVPSVVAPFTTNYLLSPALLENTSITIDSRTEHPIDPRLIG</sequence>
<dbReference type="InterPro" id="IPR014914">
    <property type="entry name" value="RES_dom"/>
</dbReference>
<reference evidence="2 3" key="1">
    <citation type="submission" date="2018-03" db="EMBL/GenBank/DDBJ databases">
        <title>The draft genome of Mesorhizobium sp. 6GN-30.</title>
        <authorList>
            <person name="Liu L."/>
            <person name="Li L."/>
            <person name="Wang T."/>
            <person name="Zhang X."/>
            <person name="Liang L."/>
        </authorList>
    </citation>
    <scope>NUCLEOTIDE SEQUENCE [LARGE SCALE GENOMIC DNA]</scope>
    <source>
        <strain evidence="2 3">6GN30</strain>
    </source>
</reference>
<comment type="caution">
    <text evidence="2">The sequence shown here is derived from an EMBL/GenBank/DDBJ whole genome shotgun (WGS) entry which is preliminary data.</text>
</comment>
<dbReference type="RefSeq" id="WP_106772104.1">
    <property type="nucleotide sequence ID" value="NZ_PXYK01000008.1"/>
</dbReference>
<dbReference type="AlphaFoldDB" id="A0A2P7SF24"/>
<evidence type="ECO:0000259" key="1">
    <source>
        <dbReference type="SMART" id="SM00953"/>
    </source>
</evidence>
<dbReference type="SMART" id="SM00953">
    <property type="entry name" value="RES"/>
    <property type="match status" value="1"/>
</dbReference>
<dbReference type="Proteomes" id="UP000241229">
    <property type="component" value="Unassembled WGS sequence"/>
</dbReference>
<proteinExistence type="predicted"/>
<name>A0A2P7SF24_9HYPH</name>
<dbReference type="OrthoDB" id="9789501at2"/>
<dbReference type="EMBL" id="PXYK01000008">
    <property type="protein sequence ID" value="PSJ61099.1"/>
    <property type="molecule type" value="Genomic_DNA"/>
</dbReference>
<feature type="domain" description="RES" evidence="1">
    <location>
        <begin position="11"/>
        <end position="132"/>
    </location>
</feature>